<dbReference type="InterPro" id="IPR003583">
    <property type="entry name" value="Hlx-hairpin-Hlx_DNA-bd_motif"/>
</dbReference>
<evidence type="ECO:0000256" key="1">
    <source>
        <dbReference type="ARBA" id="ARBA00004067"/>
    </source>
</evidence>
<dbReference type="InterPro" id="IPR013840">
    <property type="entry name" value="DNAligase_N"/>
</dbReference>
<dbReference type="EC" id="6.5.1.2" evidence="11"/>
<feature type="binding site" evidence="11">
    <location>
        <position position="306"/>
    </location>
    <ligand>
        <name>NAD(+)</name>
        <dbReference type="ChEBI" id="CHEBI:57540"/>
    </ligand>
</feature>
<comment type="cofactor">
    <cofactor evidence="11">
        <name>Mg(2+)</name>
        <dbReference type="ChEBI" id="CHEBI:18420"/>
    </cofactor>
    <cofactor evidence="11">
        <name>Mn(2+)</name>
        <dbReference type="ChEBI" id="CHEBI:29035"/>
    </cofactor>
</comment>
<feature type="binding site" evidence="11">
    <location>
        <position position="396"/>
    </location>
    <ligand>
        <name>Zn(2+)</name>
        <dbReference type="ChEBI" id="CHEBI:29105"/>
    </ligand>
</feature>
<dbReference type="InterPro" id="IPR012340">
    <property type="entry name" value="NA-bd_OB-fold"/>
</dbReference>
<evidence type="ECO:0000256" key="3">
    <source>
        <dbReference type="ARBA" id="ARBA00022705"/>
    </source>
</evidence>
<dbReference type="SUPFAM" id="SSF47781">
    <property type="entry name" value="RuvA domain 2-like"/>
    <property type="match status" value="1"/>
</dbReference>
<dbReference type="NCBIfam" id="TIGR00575">
    <property type="entry name" value="dnlj"/>
    <property type="match status" value="1"/>
</dbReference>
<dbReference type="Gene3D" id="6.20.10.30">
    <property type="match status" value="1"/>
</dbReference>
<evidence type="ECO:0000256" key="9">
    <source>
        <dbReference type="ARBA" id="ARBA00023204"/>
    </source>
</evidence>
<dbReference type="PROSITE" id="PS50172">
    <property type="entry name" value="BRCT"/>
    <property type="match status" value="1"/>
</dbReference>
<dbReference type="CDD" id="cd00114">
    <property type="entry name" value="LIGANc"/>
    <property type="match status" value="1"/>
</dbReference>
<evidence type="ECO:0000313" key="14">
    <source>
        <dbReference type="Proteomes" id="UP000297609"/>
    </source>
</evidence>
<evidence type="ECO:0000256" key="7">
    <source>
        <dbReference type="ARBA" id="ARBA00022842"/>
    </source>
</evidence>
<comment type="caution">
    <text evidence="13">The sequence shown here is derived from an EMBL/GenBank/DDBJ whole genome shotgun (WGS) entry which is preliminary data.</text>
</comment>
<dbReference type="Pfam" id="PF03120">
    <property type="entry name" value="OB_DNA_ligase"/>
    <property type="match status" value="1"/>
</dbReference>
<protein>
    <recommendedName>
        <fullName evidence="11">DNA ligase</fullName>
        <ecNumber evidence="11">6.5.1.2</ecNumber>
    </recommendedName>
    <alternativeName>
        <fullName evidence="11">Polydeoxyribonucleotide synthase [NAD(+)]</fullName>
    </alternativeName>
</protein>
<feature type="binding site" evidence="11">
    <location>
        <position position="282"/>
    </location>
    <ligand>
        <name>NAD(+)</name>
        <dbReference type="ChEBI" id="CHEBI:57540"/>
    </ligand>
</feature>
<organism evidence="13 14">
    <name type="scientific">Leptospira kemamanensis</name>
    <dbReference type="NCBI Taxonomy" id="2484942"/>
    <lineage>
        <taxon>Bacteria</taxon>
        <taxon>Pseudomonadati</taxon>
        <taxon>Spirochaetota</taxon>
        <taxon>Spirochaetia</taxon>
        <taxon>Leptospirales</taxon>
        <taxon>Leptospiraceae</taxon>
        <taxon>Leptospira</taxon>
    </lineage>
</organism>
<feature type="active site" description="N6-AMP-lysine intermediate" evidence="11">
    <location>
        <position position="115"/>
    </location>
</feature>
<dbReference type="Gene3D" id="2.40.50.140">
    <property type="entry name" value="Nucleic acid-binding proteins"/>
    <property type="match status" value="1"/>
</dbReference>
<keyword evidence="3 11" id="KW-0235">DNA replication</keyword>
<keyword evidence="6 11" id="KW-0862">Zinc</keyword>
<evidence type="ECO:0000256" key="5">
    <source>
        <dbReference type="ARBA" id="ARBA00022763"/>
    </source>
</evidence>
<dbReference type="Pfam" id="PF14520">
    <property type="entry name" value="HHH_5"/>
    <property type="match status" value="1"/>
</dbReference>
<dbReference type="SMART" id="SM00292">
    <property type="entry name" value="BRCT"/>
    <property type="match status" value="1"/>
</dbReference>
<name>A0A4R9JTN1_9LEPT</name>
<dbReference type="SMART" id="SM00532">
    <property type="entry name" value="LIGANc"/>
    <property type="match status" value="1"/>
</dbReference>
<dbReference type="SUPFAM" id="SSF56091">
    <property type="entry name" value="DNA ligase/mRNA capping enzyme, catalytic domain"/>
    <property type="match status" value="1"/>
</dbReference>
<evidence type="ECO:0000256" key="4">
    <source>
        <dbReference type="ARBA" id="ARBA00022723"/>
    </source>
</evidence>
<proteinExistence type="inferred from homology"/>
<dbReference type="Pfam" id="PF03119">
    <property type="entry name" value="DNA_ligase_ZBD"/>
    <property type="match status" value="1"/>
</dbReference>
<dbReference type="GO" id="GO:0003911">
    <property type="term" value="F:DNA ligase (NAD+) activity"/>
    <property type="evidence" value="ECO:0007669"/>
    <property type="project" value="UniProtKB-UniRule"/>
</dbReference>
<dbReference type="Gene3D" id="3.40.50.10190">
    <property type="entry name" value="BRCT domain"/>
    <property type="match status" value="1"/>
</dbReference>
<dbReference type="EMBL" id="RQGG01000018">
    <property type="protein sequence ID" value="TGL54358.1"/>
    <property type="molecule type" value="Genomic_DNA"/>
</dbReference>
<dbReference type="GO" id="GO:0006260">
    <property type="term" value="P:DNA replication"/>
    <property type="evidence" value="ECO:0007669"/>
    <property type="project" value="UniProtKB-KW"/>
</dbReference>
<comment type="function">
    <text evidence="1 11">DNA ligase that catalyzes the formation of phosphodiester linkages between 5'-phosphoryl and 3'-hydroxyl groups in double-stranded DNA using NAD as a coenzyme and as the energy source for the reaction. It is essential for DNA replication and repair of damaged DNA.</text>
</comment>
<dbReference type="InterPro" id="IPR004150">
    <property type="entry name" value="NAD_DNA_ligase_OB"/>
</dbReference>
<dbReference type="RefSeq" id="WP_135618638.1">
    <property type="nucleotide sequence ID" value="NZ_RQGG01000018.1"/>
</dbReference>
<dbReference type="PIRSF" id="PIRSF001604">
    <property type="entry name" value="LigA"/>
    <property type="match status" value="1"/>
</dbReference>
<dbReference type="Proteomes" id="UP000297609">
    <property type="component" value="Unassembled WGS sequence"/>
</dbReference>
<dbReference type="GO" id="GO:0046872">
    <property type="term" value="F:metal ion binding"/>
    <property type="evidence" value="ECO:0007669"/>
    <property type="project" value="UniProtKB-KW"/>
</dbReference>
<feature type="binding site" evidence="11">
    <location>
        <position position="136"/>
    </location>
    <ligand>
        <name>NAD(+)</name>
        <dbReference type="ChEBI" id="CHEBI:57540"/>
    </ligand>
</feature>
<dbReference type="Gene3D" id="1.10.150.20">
    <property type="entry name" value="5' to 3' exonuclease, C-terminal subdomain"/>
    <property type="match status" value="2"/>
</dbReference>
<dbReference type="GO" id="GO:0003677">
    <property type="term" value="F:DNA binding"/>
    <property type="evidence" value="ECO:0007669"/>
    <property type="project" value="InterPro"/>
</dbReference>
<dbReference type="FunFam" id="1.10.150.20:FF:000007">
    <property type="entry name" value="DNA ligase"/>
    <property type="match status" value="1"/>
</dbReference>
<reference evidence="13" key="1">
    <citation type="journal article" date="2019" name="PLoS Negl. Trop. Dis.">
        <title>Revisiting the worldwide diversity of Leptospira species in the environment.</title>
        <authorList>
            <person name="Vincent A.T."/>
            <person name="Schiettekatte O."/>
            <person name="Bourhy P."/>
            <person name="Veyrier F.J."/>
            <person name="Picardeau M."/>
        </authorList>
    </citation>
    <scope>NUCLEOTIDE SEQUENCE [LARGE SCALE GENOMIC DNA]</scope>
    <source>
        <strain evidence="13">201702454</strain>
    </source>
</reference>
<dbReference type="InterPro" id="IPR001679">
    <property type="entry name" value="DNA_ligase"/>
</dbReference>
<dbReference type="Pfam" id="PF01653">
    <property type="entry name" value="DNA_ligase_aden"/>
    <property type="match status" value="1"/>
</dbReference>
<keyword evidence="9 11" id="KW-0234">DNA repair</keyword>
<dbReference type="SUPFAM" id="SSF50249">
    <property type="entry name" value="Nucleic acid-binding proteins"/>
    <property type="match status" value="1"/>
</dbReference>
<dbReference type="SUPFAM" id="SSF52113">
    <property type="entry name" value="BRCT domain"/>
    <property type="match status" value="1"/>
</dbReference>
<dbReference type="InterPro" id="IPR010994">
    <property type="entry name" value="RuvA_2-like"/>
</dbReference>
<dbReference type="InterPro" id="IPR036420">
    <property type="entry name" value="BRCT_dom_sf"/>
</dbReference>
<feature type="binding site" evidence="11">
    <location>
        <position position="414"/>
    </location>
    <ligand>
        <name>Zn(2+)</name>
        <dbReference type="ChEBI" id="CHEBI:29105"/>
    </ligand>
</feature>
<feature type="binding site" evidence="11">
    <location>
        <begin position="38"/>
        <end position="42"/>
    </location>
    <ligand>
        <name>NAD(+)</name>
        <dbReference type="ChEBI" id="CHEBI:57540"/>
    </ligand>
</feature>
<evidence type="ECO:0000313" key="13">
    <source>
        <dbReference type="EMBL" id="TGL54358.1"/>
    </source>
</evidence>
<dbReference type="NCBIfam" id="NF005932">
    <property type="entry name" value="PRK07956.1"/>
    <property type="match status" value="1"/>
</dbReference>
<dbReference type="InterPro" id="IPR001357">
    <property type="entry name" value="BRCT_dom"/>
</dbReference>
<dbReference type="InterPro" id="IPR004149">
    <property type="entry name" value="Znf_DNAligase_C4"/>
</dbReference>
<keyword evidence="2 11" id="KW-0436">Ligase</keyword>
<evidence type="ECO:0000259" key="12">
    <source>
        <dbReference type="PROSITE" id="PS50172"/>
    </source>
</evidence>
<keyword evidence="4 11" id="KW-0479">Metal-binding</keyword>
<dbReference type="CDD" id="cd17748">
    <property type="entry name" value="BRCT_DNA_ligase_like"/>
    <property type="match status" value="1"/>
</dbReference>
<dbReference type="GO" id="GO:0006281">
    <property type="term" value="P:DNA repair"/>
    <property type="evidence" value="ECO:0007669"/>
    <property type="project" value="UniProtKB-KW"/>
</dbReference>
<evidence type="ECO:0000256" key="10">
    <source>
        <dbReference type="ARBA" id="ARBA00034005"/>
    </source>
</evidence>
<evidence type="ECO:0000256" key="11">
    <source>
        <dbReference type="HAMAP-Rule" id="MF_01588"/>
    </source>
</evidence>
<feature type="binding site" evidence="11">
    <location>
        <position position="399"/>
    </location>
    <ligand>
        <name>Zn(2+)</name>
        <dbReference type="ChEBI" id="CHEBI:29105"/>
    </ligand>
</feature>
<dbReference type="SMART" id="SM00278">
    <property type="entry name" value="HhH1"/>
    <property type="match status" value="2"/>
</dbReference>
<comment type="similarity">
    <text evidence="11">Belongs to the NAD-dependent DNA ligase family. LigA subfamily.</text>
</comment>
<dbReference type="InterPro" id="IPR013839">
    <property type="entry name" value="DNAligase_adenylation"/>
</dbReference>
<keyword evidence="14" id="KW-1185">Reference proteome</keyword>
<feature type="binding site" evidence="11">
    <location>
        <position position="113"/>
    </location>
    <ligand>
        <name>NAD(+)</name>
        <dbReference type="ChEBI" id="CHEBI:57540"/>
    </ligand>
</feature>
<comment type="catalytic activity">
    <reaction evidence="10 11">
        <text>NAD(+) + (deoxyribonucleotide)n-3'-hydroxyl + 5'-phospho-(deoxyribonucleotide)m = (deoxyribonucleotide)n+m + AMP + beta-nicotinamide D-nucleotide.</text>
        <dbReference type="EC" id="6.5.1.2"/>
    </reaction>
</comment>
<dbReference type="OrthoDB" id="9759736at2"/>
<dbReference type="AlphaFoldDB" id="A0A4R9JTN1"/>
<dbReference type="Gene3D" id="1.10.287.610">
    <property type="entry name" value="Helix hairpin bin"/>
    <property type="match status" value="1"/>
</dbReference>
<evidence type="ECO:0000256" key="8">
    <source>
        <dbReference type="ARBA" id="ARBA00023027"/>
    </source>
</evidence>
<feature type="domain" description="BRCT" evidence="12">
    <location>
        <begin position="586"/>
        <end position="668"/>
    </location>
</feature>
<evidence type="ECO:0000256" key="6">
    <source>
        <dbReference type="ARBA" id="ARBA00022833"/>
    </source>
</evidence>
<feature type="binding site" evidence="11">
    <location>
        <position position="170"/>
    </location>
    <ligand>
        <name>NAD(+)</name>
        <dbReference type="ChEBI" id="CHEBI:57540"/>
    </ligand>
</feature>
<feature type="binding site" evidence="11">
    <location>
        <begin position="87"/>
        <end position="88"/>
    </location>
    <ligand>
        <name>NAD(+)</name>
        <dbReference type="ChEBI" id="CHEBI:57540"/>
    </ligand>
</feature>
<feature type="binding site" evidence="11">
    <location>
        <position position="419"/>
    </location>
    <ligand>
        <name>Zn(2+)</name>
        <dbReference type="ChEBI" id="CHEBI:29105"/>
    </ligand>
</feature>
<dbReference type="Gene3D" id="3.30.470.30">
    <property type="entry name" value="DNA ligase/mRNA capping enzyme"/>
    <property type="match status" value="1"/>
</dbReference>
<evidence type="ECO:0000256" key="2">
    <source>
        <dbReference type="ARBA" id="ARBA00022598"/>
    </source>
</evidence>
<gene>
    <name evidence="11 13" type="primary">ligA</name>
    <name evidence="13" type="ORF">EHQ59_06880</name>
</gene>
<keyword evidence="5 11" id="KW-0227">DNA damage</keyword>
<accession>A0A4R9JTN1</accession>
<sequence length="672" mass="75508">MPKKTKTEDPKKRIKELRKEINRHNDLYYKDNSPVITDKEFDLLVKELQKLETENPNLADGSSPTAQVGSDLSPQFSKFKHKVPVLSLENTYNETELAEWLEKTGIEESYSLEWKIDGASILLYYENGKLTHCVTRGTGGIGDIVTENVKTISSIPHTLSEPMNFTVRGEIFMTFADFEEFNEEYGGKFANPRNLAAGSIKQKDPMDVAKRPLRIFVYDAYFSTSRKGINSHKDILSLLKKEKFPLAPDTNVIVGTKLIKEIESFRKKKDKMPFPVDGLVIKLDSLNLRENLGETSHSPRWARAFKFDALLKETTIEEIDFAIGRTGKVTPRARVTPISLAGTTVTYATLHNQDYINQLGAGIGAKVLISKRGEIIPAVEKVTFPPKTIFILPNQCPSCNTKLTKVDDSVDLFCTNRHCPERKLNQLIFFCSKKQMNIEGLGERQIQIFFEKGWVKDIPDLYTLEKYKDAILELDGFGDKSVKIIFDAIQKSKEKDFRFTLPSIGLNEVGPKVTEILIENGYDSWEKLLTLAKSKTANEDLTSIHGIGPRTIETLLSHLKDKETLKLVNTLIKLGLKFQADQTEKSDIQPFVGQSWCVTGSFENFQPRDLAMDLITKHGGKKVTGVSSKTTHLLYGPGAGSKLDKAKELGVTLVSESDFLSLLKQEGIPLES</sequence>
<keyword evidence="8 11" id="KW-0520">NAD</keyword>
<keyword evidence="7 11" id="KW-0460">Magnesium</keyword>
<dbReference type="Pfam" id="PF00533">
    <property type="entry name" value="BRCT"/>
    <property type="match status" value="1"/>
</dbReference>
<dbReference type="HAMAP" id="MF_01588">
    <property type="entry name" value="DNA_ligase_A"/>
    <property type="match status" value="1"/>
</dbReference>
<keyword evidence="11" id="KW-0464">Manganese</keyword>